<evidence type="ECO:0000256" key="2">
    <source>
        <dbReference type="ARBA" id="ARBA00022598"/>
    </source>
</evidence>
<dbReference type="Pfam" id="PF13193">
    <property type="entry name" value="AMP-binding_C"/>
    <property type="match status" value="1"/>
</dbReference>
<feature type="domain" description="AMP-dependent synthetase/ligase" evidence="5">
    <location>
        <begin position="58"/>
        <end position="438"/>
    </location>
</feature>
<keyword evidence="4" id="KW-0443">Lipid metabolism</keyword>
<organism evidence="7">
    <name type="scientific">Absidia glauca</name>
    <name type="common">Pin mould</name>
    <dbReference type="NCBI Taxonomy" id="4829"/>
    <lineage>
        <taxon>Eukaryota</taxon>
        <taxon>Fungi</taxon>
        <taxon>Fungi incertae sedis</taxon>
        <taxon>Mucoromycota</taxon>
        <taxon>Mucoromycotina</taxon>
        <taxon>Mucoromycetes</taxon>
        <taxon>Mucorales</taxon>
        <taxon>Cunninghamellaceae</taxon>
        <taxon>Absidia</taxon>
    </lineage>
</organism>
<dbReference type="PANTHER" id="PTHR43859:SF4">
    <property type="entry name" value="BUTANOATE--COA LIGASE AAE1-RELATED"/>
    <property type="match status" value="1"/>
</dbReference>
<dbReference type="Gene3D" id="3.30.300.30">
    <property type="match status" value="1"/>
</dbReference>
<dbReference type="GO" id="GO:0006631">
    <property type="term" value="P:fatty acid metabolic process"/>
    <property type="evidence" value="ECO:0007669"/>
    <property type="project" value="UniProtKB-KW"/>
</dbReference>
<dbReference type="EMBL" id="LT553219">
    <property type="protein sequence ID" value="SAM00543.1"/>
    <property type="molecule type" value="Genomic_DNA"/>
</dbReference>
<dbReference type="AlphaFoldDB" id="A0A168NH48"/>
<dbReference type="STRING" id="4829.A0A168NH48"/>
<dbReference type="Pfam" id="PF00501">
    <property type="entry name" value="AMP-binding"/>
    <property type="match status" value="1"/>
</dbReference>
<reference evidence="7" key="1">
    <citation type="submission" date="2016-04" db="EMBL/GenBank/DDBJ databases">
        <authorList>
            <person name="Evans L.H."/>
            <person name="Alamgir A."/>
            <person name="Owens N."/>
            <person name="Weber N.D."/>
            <person name="Virtaneva K."/>
            <person name="Barbian K."/>
            <person name="Babar A."/>
            <person name="Rosenke K."/>
        </authorList>
    </citation>
    <scope>NUCLEOTIDE SEQUENCE [LARGE SCALE GENOMIC DNA]</scope>
    <source>
        <strain evidence="7">CBS 101.48</strain>
    </source>
</reference>
<evidence type="ECO:0000256" key="3">
    <source>
        <dbReference type="ARBA" id="ARBA00022832"/>
    </source>
</evidence>
<dbReference type="InterPro" id="IPR025110">
    <property type="entry name" value="AMP-bd_C"/>
</dbReference>
<evidence type="ECO:0000256" key="4">
    <source>
        <dbReference type="ARBA" id="ARBA00023098"/>
    </source>
</evidence>
<dbReference type="Proteomes" id="UP000078561">
    <property type="component" value="Unassembled WGS sequence"/>
</dbReference>
<name>A0A168NH48_ABSGL</name>
<dbReference type="PANTHER" id="PTHR43859">
    <property type="entry name" value="ACYL-ACTIVATING ENZYME"/>
    <property type="match status" value="1"/>
</dbReference>
<dbReference type="InterPro" id="IPR042099">
    <property type="entry name" value="ANL_N_sf"/>
</dbReference>
<accession>A0A168NH48</accession>
<keyword evidence="3" id="KW-0276">Fatty acid metabolism</keyword>
<sequence>MTDFVDNDSKSNAQRRLNTITTHLSGTDHAFIDSLRLERRPDQVAYISPMDPLRFLLRSAMVYTNKPALVHQNVTFTYRQFTERVLRLANGLLDDYGVQTGDRVGILCQNIPSFVEATFAIPAAGAIMVPFNTRLAAAEIEYVLGHSGCSTVIVQQFFLDSRQVSVDHLAKVFPSLRLIIVADLPQTPHLDPYEVLLAKHTSSRLWRDLPLVNDENAVLSINYTSGSTGRPKGVMVTYRGAYLNTLNVAIHDAISNTSVMLWTLPMFHCNGWGFIWSMVAVGGTQLMLNKIDYDEIWKSLKTRGVTHYNGAPTVQNEVCNHPEAERLPRTVRVLSGGAALSNVLIKKMLSLNLQPTQVYGLTETYGPIAMSFEPWNLHDRHPDDLDARCKLMARQGFNTVAADEIRVLDPTTALDVPSNGTAIGEICFSGNLNMKGYYNNPEETAKTFRAGFLWTGDLAVRHADGTIEIVDRGKDVIVSGGENISSLEVENVIVQMDQVSECAVIGGPDEKWGERPFAFVVPRKPDHSLQADEIINHCRANLAGYKARLYVLLEIARLICFSAL</sequence>
<feature type="domain" description="AMP-binding enzyme C-terminal" evidence="6">
    <location>
        <begin position="488"/>
        <end position="547"/>
    </location>
</feature>
<evidence type="ECO:0000313" key="8">
    <source>
        <dbReference type="Proteomes" id="UP000078561"/>
    </source>
</evidence>
<evidence type="ECO:0000259" key="5">
    <source>
        <dbReference type="Pfam" id="PF00501"/>
    </source>
</evidence>
<keyword evidence="8" id="KW-1185">Reference proteome</keyword>
<dbReference type="InParanoid" id="A0A168NH48"/>
<dbReference type="GO" id="GO:0016874">
    <property type="term" value="F:ligase activity"/>
    <property type="evidence" value="ECO:0007669"/>
    <property type="project" value="UniProtKB-KW"/>
</dbReference>
<dbReference type="InterPro" id="IPR020845">
    <property type="entry name" value="AMP-binding_CS"/>
</dbReference>
<protein>
    <recommendedName>
        <fullName evidence="9">AMP-dependent synthetase/ligase domain-containing protein</fullName>
    </recommendedName>
</protein>
<dbReference type="OMA" id="CGAPIVY"/>
<evidence type="ECO:0000256" key="1">
    <source>
        <dbReference type="ARBA" id="ARBA00006432"/>
    </source>
</evidence>
<dbReference type="Gene3D" id="3.40.50.12780">
    <property type="entry name" value="N-terminal domain of ligase-like"/>
    <property type="match status" value="1"/>
</dbReference>
<dbReference type="SUPFAM" id="SSF56801">
    <property type="entry name" value="Acetyl-CoA synthetase-like"/>
    <property type="match status" value="1"/>
</dbReference>
<proteinExistence type="inferred from homology"/>
<keyword evidence="2" id="KW-0436">Ligase</keyword>
<dbReference type="OrthoDB" id="10253115at2759"/>
<dbReference type="InterPro" id="IPR000873">
    <property type="entry name" value="AMP-dep_synth/lig_dom"/>
</dbReference>
<evidence type="ECO:0008006" key="9">
    <source>
        <dbReference type="Google" id="ProtNLM"/>
    </source>
</evidence>
<evidence type="ECO:0000259" key="6">
    <source>
        <dbReference type="Pfam" id="PF13193"/>
    </source>
</evidence>
<gene>
    <name evidence="7" type="primary">ABSGL_06231.1 scaffold 7705</name>
</gene>
<evidence type="ECO:0000313" key="7">
    <source>
        <dbReference type="EMBL" id="SAM00543.1"/>
    </source>
</evidence>
<dbReference type="InterPro" id="IPR045851">
    <property type="entry name" value="AMP-bd_C_sf"/>
</dbReference>
<dbReference type="PROSITE" id="PS00455">
    <property type="entry name" value="AMP_BINDING"/>
    <property type="match status" value="1"/>
</dbReference>
<comment type="similarity">
    <text evidence="1">Belongs to the ATP-dependent AMP-binding enzyme family.</text>
</comment>